<feature type="region of interest" description="Disordered" evidence="1">
    <location>
        <begin position="46"/>
        <end position="68"/>
    </location>
</feature>
<comment type="caution">
    <text evidence="2">The sequence shown here is derived from an EMBL/GenBank/DDBJ whole genome shotgun (WGS) entry which is preliminary data.</text>
</comment>
<organism evidence="2 3">
    <name type="scientific">Alligator mississippiensis</name>
    <name type="common">American alligator</name>
    <dbReference type="NCBI Taxonomy" id="8496"/>
    <lineage>
        <taxon>Eukaryota</taxon>
        <taxon>Metazoa</taxon>
        <taxon>Chordata</taxon>
        <taxon>Craniata</taxon>
        <taxon>Vertebrata</taxon>
        <taxon>Euteleostomi</taxon>
        <taxon>Archelosauria</taxon>
        <taxon>Archosauria</taxon>
        <taxon>Crocodylia</taxon>
        <taxon>Alligatoridae</taxon>
        <taxon>Alligatorinae</taxon>
        <taxon>Alligator</taxon>
    </lineage>
</organism>
<accession>A0A151MGG7</accession>
<name>A0A151MGG7_ALLMI</name>
<proteinExistence type="predicted"/>
<feature type="region of interest" description="Disordered" evidence="1">
    <location>
        <begin position="75"/>
        <end position="94"/>
    </location>
</feature>
<evidence type="ECO:0000256" key="1">
    <source>
        <dbReference type="SAM" id="MobiDB-lite"/>
    </source>
</evidence>
<dbReference type="EMBL" id="AKHW03006178">
    <property type="protein sequence ID" value="KYO23615.1"/>
    <property type="molecule type" value="Genomic_DNA"/>
</dbReference>
<protein>
    <submittedName>
        <fullName evidence="2">Uncharacterized protein</fullName>
    </submittedName>
</protein>
<evidence type="ECO:0000313" key="2">
    <source>
        <dbReference type="EMBL" id="KYO23615.1"/>
    </source>
</evidence>
<dbReference type="Proteomes" id="UP000050525">
    <property type="component" value="Unassembled WGS sequence"/>
</dbReference>
<gene>
    <name evidence="2" type="ORF">Y1Q_0002255</name>
</gene>
<sequence>MPMEPLYLTSTFLPDLKQPKNTGTEQVQAIVKHWILGSLDRRISANSKDTAQAGNKQTQTGKLKTSRLLTSDIQERTSERRLHTGQMYLDSAQL</sequence>
<reference evidence="2 3" key="1">
    <citation type="journal article" date="2012" name="Genome Biol.">
        <title>Sequencing three crocodilian genomes to illuminate the evolution of archosaurs and amniotes.</title>
        <authorList>
            <person name="St John J.A."/>
            <person name="Braun E.L."/>
            <person name="Isberg S.R."/>
            <person name="Miles L.G."/>
            <person name="Chong A.Y."/>
            <person name="Gongora J."/>
            <person name="Dalzell P."/>
            <person name="Moran C."/>
            <person name="Bed'hom B."/>
            <person name="Abzhanov A."/>
            <person name="Burgess S.C."/>
            <person name="Cooksey A.M."/>
            <person name="Castoe T.A."/>
            <person name="Crawford N.G."/>
            <person name="Densmore L.D."/>
            <person name="Drew J.C."/>
            <person name="Edwards S.V."/>
            <person name="Faircloth B.C."/>
            <person name="Fujita M.K."/>
            <person name="Greenwold M.J."/>
            <person name="Hoffmann F.G."/>
            <person name="Howard J.M."/>
            <person name="Iguchi T."/>
            <person name="Janes D.E."/>
            <person name="Khan S.Y."/>
            <person name="Kohno S."/>
            <person name="de Koning A.J."/>
            <person name="Lance S.L."/>
            <person name="McCarthy F.M."/>
            <person name="McCormack J.E."/>
            <person name="Merchant M.E."/>
            <person name="Peterson D.G."/>
            <person name="Pollock D.D."/>
            <person name="Pourmand N."/>
            <person name="Raney B.J."/>
            <person name="Roessler K.A."/>
            <person name="Sanford J.R."/>
            <person name="Sawyer R.H."/>
            <person name="Schmidt C.J."/>
            <person name="Triplett E.W."/>
            <person name="Tuberville T.D."/>
            <person name="Venegas-Anaya M."/>
            <person name="Howard J.T."/>
            <person name="Jarvis E.D."/>
            <person name="Guillette L.J.Jr."/>
            <person name="Glenn T.C."/>
            <person name="Green R.E."/>
            <person name="Ray D.A."/>
        </authorList>
    </citation>
    <scope>NUCLEOTIDE SEQUENCE [LARGE SCALE GENOMIC DNA]</scope>
    <source>
        <strain evidence="2">KSC_2009_1</strain>
    </source>
</reference>
<keyword evidence="3" id="KW-1185">Reference proteome</keyword>
<evidence type="ECO:0000313" key="3">
    <source>
        <dbReference type="Proteomes" id="UP000050525"/>
    </source>
</evidence>
<dbReference type="AlphaFoldDB" id="A0A151MGG7"/>